<evidence type="ECO:0000313" key="1">
    <source>
        <dbReference type="EMBL" id="THV66630.1"/>
    </source>
</evidence>
<sequence>MVSTKSTCNSPFSRPNIQAPLYQSCTFLAAFRTNLPKHCNLGTGVKDQQEFREAAERRERGAATTFHPQTACSTSFDKSKPQNGCQPTILNNRNTRTLELWIRGTPGAALGSGATCPAAELSERNPTTTRSFGTAVKQLISSSVRFALFSVAMIPSTRVASRRSNDSDQGCQAKSSLLLFPTSRPASQGTIQKSKWLLNTALP</sequence>
<evidence type="ECO:0000313" key="2">
    <source>
        <dbReference type="Proteomes" id="UP000304951"/>
    </source>
</evidence>
<organism evidence="1 2">
    <name type="scientific">Aureobasidium pullulans</name>
    <name type="common">Black yeast</name>
    <name type="synonym">Pullularia pullulans</name>
    <dbReference type="NCBI Taxonomy" id="5580"/>
    <lineage>
        <taxon>Eukaryota</taxon>
        <taxon>Fungi</taxon>
        <taxon>Dikarya</taxon>
        <taxon>Ascomycota</taxon>
        <taxon>Pezizomycotina</taxon>
        <taxon>Dothideomycetes</taxon>
        <taxon>Dothideomycetidae</taxon>
        <taxon>Dothideales</taxon>
        <taxon>Saccotheciaceae</taxon>
        <taxon>Aureobasidium</taxon>
    </lineage>
</organism>
<dbReference type="Proteomes" id="UP000304951">
    <property type="component" value="Unassembled WGS sequence"/>
</dbReference>
<reference evidence="1 2" key="1">
    <citation type="submission" date="2018-10" db="EMBL/GenBank/DDBJ databases">
        <title>Fifty Aureobasidium pullulans genomes reveal a recombining polyextremotolerant generalist.</title>
        <authorList>
            <person name="Gostincar C."/>
            <person name="Turk M."/>
            <person name="Zajc J."/>
            <person name="Gunde-Cimerman N."/>
        </authorList>
    </citation>
    <scope>NUCLEOTIDE SEQUENCE [LARGE SCALE GENOMIC DNA]</scope>
    <source>
        <strain evidence="1 2">EXF-11900</strain>
    </source>
</reference>
<protein>
    <submittedName>
        <fullName evidence="1">Uncharacterized protein</fullName>
    </submittedName>
</protein>
<dbReference type="AlphaFoldDB" id="A0A4S8S8M2"/>
<name>A0A4S8S8M2_AURPU</name>
<gene>
    <name evidence="1" type="ORF">D6D28_08189</name>
</gene>
<comment type="caution">
    <text evidence="1">The sequence shown here is derived from an EMBL/GenBank/DDBJ whole genome shotgun (WGS) entry which is preliminary data.</text>
</comment>
<dbReference type="EMBL" id="QZAF01000502">
    <property type="protein sequence ID" value="THV66630.1"/>
    <property type="molecule type" value="Genomic_DNA"/>
</dbReference>
<proteinExistence type="predicted"/>
<accession>A0A4S8S8M2</accession>